<dbReference type="SMART" id="SM00451">
    <property type="entry name" value="ZnF_U1"/>
    <property type="match status" value="2"/>
</dbReference>
<dbReference type="Pfam" id="PF12874">
    <property type="entry name" value="zf-met"/>
    <property type="match status" value="2"/>
</dbReference>
<dbReference type="Proteomes" id="UP000324897">
    <property type="component" value="Chromosome 3"/>
</dbReference>
<proteinExistence type="predicted"/>
<feature type="domain" description="U1-type" evidence="2">
    <location>
        <begin position="177"/>
        <end position="211"/>
    </location>
</feature>
<dbReference type="AlphaFoldDB" id="A0A5J9TAI0"/>
<accession>A0A5J9TAI0</accession>
<dbReference type="GO" id="GO:0003676">
    <property type="term" value="F:nucleic acid binding"/>
    <property type="evidence" value="ECO:0007669"/>
    <property type="project" value="InterPro"/>
</dbReference>
<dbReference type="EMBL" id="RWGY01000039">
    <property type="protein sequence ID" value="TVU08344.1"/>
    <property type="molecule type" value="Genomic_DNA"/>
</dbReference>
<dbReference type="PANTHER" id="PTHR47487">
    <property type="entry name" value="OS06G0651300 PROTEIN-RELATED"/>
    <property type="match status" value="1"/>
</dbReference>
<dbReference type="Gramene" id="TVU08344">
    <property type="protein sequence ID" value="TVU08344"/>
    <property type="gene ID" value="EJB05_41746"/>
</dbReference>
<feature type="non-terminal residue" evidence="3">
    <location>
        <position position="1"/>
    </location>
</feature>
<evidence type="ECO:0000313" key="4">
    <source>
        <dbReference type="Proteomes" id="UP000324897"/>
    </source>
</evidence>
<dbReference type="PANTHER" id="PTHR47487:SF8">
    <property type="entry name" value="OS08G0270900 PROTEIN"/>
    <property type="match status" value="1"/>
</dbReference>
<dbReference type="GO" id="GO:0008270">
    <property type="term" value="F:zinc ion binding"/>
    <property type="evidence" value="ECO:0007669"/>
    <property type="project" value="InterPro"/>
</dbReference>
<reference evidence="3 4" key="1">
    <citation type="journal article" date="2019" name="Sci. Rep.">
        <title>A high-quality genome of Eragrostis curvula grass provides insights into Poaceae evolution and supports new strategies to enhance forage quality.</title>
        <authorList>
            <person name="Carballo J."/>
            <person name="Santos B.A.C.M."/>
            <person name="Zappacosta D."/>
            <person name="Garbus I."/>
            <person name="Selva J.P."/>
            <person name="Gallo C.A."/>
            <person name="Diaz A."/>
            <person name="Albertini E."/>
            <person name="Caccamo M."/>
            <person name="Echenique V."/>
        </authorList>
    </citation>
    <scope>NUCLEOTIDE SEQUENCE [LARGE SCALE GENOMIC DNA]</scope>
    <source>
        <strain evidence="4">cv. Victoria</strain>
        <tissue evidence="3">Leaf</tissue>
    </source>
</reference>
<gene>
    <name evidence="3" type="ORF">EJB05_41746</name>
</gene>
<organism evidence="3 4">
    <name type="scientific">Eragrostis curvula</name>
    <name type="common">weeping love grass</name>
    <dbReference type="NCBI Taxonomy" id="38414"/>
    <lineage>
        <taxon>Eukaryota</taxon>
        <taxon>Viridiplantae</taxon>
        <taxon>Streptophyta</taxon>
        <taxon>Embryophyta</taxon>
        <taxon>Tracheophyta</taxon>
        <taxon>Spermatophyta</taxon>
        <taxon>Magnoliopsida</taxon>
        <taxon>Liliopsida</taxon>
        <taxon>Poales</taxon>
        <taxon>Poaceae</taxon>
        <taxon>PACMAD clade</taxon>
        <taxon>Chloridoideae</taxon>
        <taxon>Eragrostideae</taxon>
        <taxon>Eragrostidinae</taxon>
        <taxon>Eragrostis</taxon>
    </lineage>
</organism>
<dbReference type="OrthoDB" id="768076at2759"/>
<name>A0A5J9TAI0_9POAL</name>
<evidence type="ECO:0000256" key="1">
    <source>
        <dbReference type="SAM" id="MobiDB-lite"/>
    </source>
</evidence>
<dbReference type="InterPro" id="IPR013087">
    <property type="entry name" value="Znf_C2H2_type"/>
</dbReference>
<sequence length="389" mass="42265">WEAAAARRERIVREEVERRLIEEEVCRELALARARLHGGLGSEPLFFMPDGPFVPPPPGPFFGAGGPFMPPMPAGMHPNAPPPAPFGPSRRSAYGRQKLPSEARGRPLPTAKPEHKLEPGENSEVLSSETKIFGVKADVVAANTEPTLSLETEIFGVKRKADVIAATTQPTKLQKAAMDWSCALCQVRATSEASLNIHIEGKKHRAKLAQCGAIKVISGDESGSQATTGNKDGSGPSDASRKICILVDGVMHEVVQKSNYLWCERCRVRCENNITMTDHLRGKKHSELNKVWKSIRAVRLNTRSKEGSAATCNRKISGNGHSGIPEEERKEGACMTSELNDNGSVEVHVGKEEEEVNESSIAETPVEIKEEDTDIASEVNGSVEIPIQT</sequence>
<feature type="region of interest" description="Disordered" evidence="1">
    <location>
        <begin position="75"/>
        <end position="125"/>
    </location>
</feature>
<dbReference type="SUPFAM" id="SSF57667">
    <property type="entry name" value="beta-beta-alpha zinc fingers"/>
    <property type="match status" value="2"/>
</dbReference>
<dbReference type="InterPro" id="IPR036236">
    <property type="entry name" value="Znf_C2H2_sf"/>
</dbReference>
<protein>
    <recommendedName>
        <fullName evidence="2">U1-type domain-containing protein</fullName>
    </recommendedName>
</protein>
<keyword evidence="4" id="KW-1185">Reference proteome</keyword>
<feature type="domain" description="U1-type" evidence="2">
    <location>
        <begin position="258"/>
        <end position="291"/>
    </location>
</feature>
<evidence type="ECO:0000259" key="2">
    <source>
        <dbReference type="SMART" id="SM00451"/>
    </source>
</evidence>
<dbReference type="Gene3D" id="3.30.160.60">
    <property type="entry name" value="Classic Zinc Finger"/>
    <property type="match status" value="2"/>
</dbReference>
<comment type="caution">
    <text evidence="3">The sequence shown here is derived from an EMBL/GenBank/DDBJ whole genome shotgun (WGS) entry which is preliminary data.</text>
</comment>
<evidence type="ECO:0000313" key="3">
    <source>
        <dbReference type="EMBL" id="TVU08344.1"/>
    </source>
</evidence>
<feature type="region of interest" description="Disordered" evidence="1">
    <location>
        <begin position="308"/>
        <end position="328"/>
    </location>
</feature>
<feature type="compositionally biased region" description="Pro residues" evidence="1">
    <location>
        <begin position="75"/>
        <end position="86"/>
    </location>
</feature>
<dbReference type="InterPro" id="IPR003604">
    <property type="entry name" value="Matrin/U1-like-C_Znf_C2H2"/>
</dbReference>